<reference evidence="3 4" key="1">
    <citation type="journal article" date="2007" name="Nat. Biotechnol.">
        <title>Complete genome sequence of the myxobacterium Sorangium cellulosum.</title>
        <authorList>
            <person name="Schneiker S."/>
            <person name="Perlova O."/>
            <person name="Kaiser O."/>
            <person name="Gerth K."/>
            <person name="Alici A."/>
            <person name="Altmeyer M.O."/>
            <person name="Bartels D."/>
            <person name="Bekel T."/>
            <person name="Beyer S."/>
            <person name="Bode E."/>
            <person name="Bode H.B."/>
            <person name="Bolten C.J."/>
            <person name="Choudhuri J.V."/>
            <person name="Doss S."/>
            <person name="Elnakady Y.A."/>
            <person name="Frank B."/>
            <person name="Gaigalat L."/>
            <person name="Goesmann A."/>
            <person name="Groeger C."/>
            <person name="Gross F."/>
            <person name="Jelsbak L."/>
            <person name="Jelsbak L."/>
            <person name="Kalinowski J."/>
            <person name="Kegler C."/>
            <person name="Knauber T."/>
            <person name="Konietzny S."/>
            <person name="Kopp M."/>
            <person name="Krause L."/>
            <person name="Krug D."/>
            <person name="Linke B."/>
            <person name="Mahmud T."/>
            <person name="Martinez-Arias R."/>
            <person name="McHardy A.C."/>
            <person name="Merai M."/>
            <person name="Meyer F."/>
            <person name="Mormann S."/>
            <person name="Munoz-Dorado J."/>
            <person name="Perez J."/>
            <person name="Pradella S."/>
            <person name="Rachid S."/>
            <person name="Raddatz G."/>
            <person name="Rosenau F."/>
            <person name="Rueckert C."/>
            <person name="Sasse F."/>
            <person name="Scharfe M."/>
            <person name="Schuster S.C."/>
            <person name="Suen G."/>
            <person name="Treuner-Lange A."/>
            <person name="Velicer G.J."/>
            <person name="Vorholter F.-J."/>
            <person name="Weissman K.J."/>
            <person name="Welch R.D."/>
            <person name="Wenzel S.C."/>
            <person name="Whitworth D.E."/>
            <person name="Wilhelm S."/>
            <person name="Wittmann C."/>
            <person name="Bloecker H."/>
            <person name="Puehler A."/>
            <person name="Mueller R."/>
        </authorList>
    </citation>
    <scope>NUCLEOTIDE SEQUENCE [LARGE SCALE GENOMIC DNA]</scope>
    <source>
        <strain evidence="4">So ce56</strain>
    </source>
</reference>
<organism evidence="3 4">
    <name type="scientific">Sorangium cellulosum (strain So ce56)</name>
    <name type="common">Polyangium cellulosum (strain So ce56)</name>
    <dbReference type="NCBI Taxonomy" id="448385"/>
    <lineage>
        <taxon>Bacteria</taxon>
        <taxon>Pseudomonadati</taxon>
        <taxon>Myxococcota</taxon>
        <taxon>Polyangia</taxon>
        <taxon>Polyangiales</taxon>
        <taxon>Polyangiaceae</taxon>
        <taxon>Sorangium</taxon>
    </lineage>
</organism>
<name>A9FJQ7_SORC5</name>
<proteinExistence type="predicted"/>
<dbReference type="HOGENOM" id="CLU_619484_0_0_7"/>
<evidence type="ECO:0000313" key="3">
    <source>
        <dbReference type="EMBL" id="CAN91998.1"/>
    </source>
</evidence>
<feature type="compositionally biased region" description="Polar residues" evidence="1">
    <location>
        <begin position="1"/>
        <end position="20"/>
    </location>
</feature>
<dbReference type="AlphaFoldDB" id="A9FJQ7"/>
<feature type="region of interest" description="Disordered" evidence="1">
    <location>
        <begin position="271"/>
        <end position="311"/>
    </location>
</feature>
<dbReference type="KEGG" id="scl:sce1839"/>
<dbReference type="STRING" id="448385.sce1839"/>
<sequence length="442" mass="45964">MFTFAQKWSPSAARFTSSEPTPRHAAKAPPVSPSCGFDFTRISLVPQAQGMALQRAIGGQPATAPPAGRLQRKCAECEEGEKKNLQRSKDGRGEEGALGTERAVEVTRGGGEPLPSAVRSHFEPRFGHDFSKVRIHRSTEAAAAARGVQARAYTIGSDIVFGDGQYAPSTAEGQRLLAHELTHVVQQGGAASIGGGTLQRDTAPEAAAPSASDRELDDVIRVLEGRVSSASTGQDGASPAGTLHALRNVRASGTESQKAAVIAKIHEAAEQQKAKTTAAGGAPVAEPGETQREMQRKGVEVSTPEDPLEREADRVAASIVDGGESAGAITAIGPGSAQAKLIQRQAEAGALVLVEAGPIGWVILGAIVVGVGIYAATRTCPPCPAPPAPEIDRVPPSTPHFPCPGDHWHYYVYNQNPVTCQCFGPRRMFGGCCGMGVPGAPC</sequence>
<evidence type="ECO:0000313" key="4">
    <source>
        <dbReference type="Proteomes" id="UP000002139"/>
    </source>
</evidence>
<feature type="region of interest" description="Disordered" evidence="1">
    <location>
        <begin position="192"/>
        <end position="214"/>
    </location>
</feature>
<dbReference type="Pfam" id="PF13699">
    <property type="entry name" value="eCIS_core"/>
    <property type="match status" value="1"/>
</dbReference>
<feature type="compositionally biased region" description="Basic and acidic residues" evidence="1">
    <location>
        <begin position="79"/>
        <end position="95"/>
    </location>
</feature>
<dbReference type="eggNOG" id="COG3409">
    <property type="taxonomic scope" value="Bacteria"/>
</dbReference>
<feature type="region of interest" description="Disordered" evidence="1">
    <location>
        <begin position="79"/>
        <end position="119"/>
    </location>
</feature>
<dbReference type="EMBL" id="AM746676">
    <property type="protein sequence ID" value="CAN91998.1"/>
    <property type="molecule type" value="Genomic_DNA"/>
</dbReference>
<accession>A9FJQ7</accession>
<dbReference type="BioCyc" id="SCEL448385:SCE_RS48360-MONOMER"/>
<feature type="compositionally biased region" description="Basic and acidic residues" evidence="1">
    <location>
        <begin position="289"/>
        <end position="299"/>
    </location>
</feature>
<protein>
    <recommendedName>
        <fullName evidence="2">eCIS core domain-containing protein</fullName>
    </recommendedName>
</protein>
<dbReference type="InterPro" id="IPR025295">
    <property type="entry name" value="eCIS_core_dom"/>
</dbReference>
<evidence type="ECO:0000256" key="1">
    <source>
        <dbReference type="SAM" id="MobiDB-lite"/>
    </source>
</evidence>
<feature type="region of interest" description="Disordered" evidence="1">
    <location>
        <begin position="1"/>
        <end position="33"/>
    </location>
</feature>
<keyword evidence="4" id="KW-1185">Reference proteome</keyword>
<feature type="compositionally biased region" description="Low complexity" evidence="1">
    <location>
        <begin position="274"/>
        <end position="288"/>
    </location>
</feature>
<evidence type="ECO:0000259" key="2">
    <source>
        <dbReference type="Pfam" id="PF13699"/>
    </source>
</evidence>
<gene>
    <name evidence="3" type="ordered locus">sce1839</name>
</gene>
<feature type="domain" description="eCIS core" evidence="2">
    <location>
        <begin position="113"/>
        <end position="190"/>
    </location>
</feature>
<dbReference type="Proteomes" id="UP000002139">
    <property type="component" value="Chromosome"/>
</dbReference>